<dbReference type="GO" id="GO:0005737">
    <property type="term" value="C:cytoplasm"/>
    <property type="evidence" value="ECO:0000318"/>
    <property type="project" value="GO_Central"/>
</dbReference>
<keyword evidence="3" id="KW-0274">FAD</keyword>
<keyword evidence="5" id="KW-0472">Membrane</keyword>
<dbReference type="PhylomeDB" id="Q89P24"/>
<evidence type="ECO:0000313" key="8">
    <source>
        <dbReference type="Proteomes" id="UP000002526"/>
    </source>
</evidence>
<dbReference type="EnsemblBacteria" id="BAC48924">
    <property type="protein sequence ID" value="BAC48924"/>
    <property type="gene ID" value="BAC48924"/>
</dbReference>
<dbReference type="SUPFAM" id="SSF51905">
    <property type="entry name" value="FAD/NAD(P)-binding domain"/>
    <property type="match status" value="1"/>
</dbReference>
<dbReference type="Gene3D" id="3.90.700.10">
    <property type="entry name" value="Succinate dehydrogenase/fumarate reductase flavoprotein, catalytic domain"/>
    <property type="match status" value="1"/>
</dbReference>
<dbReference type="PRINTS" id="PR00411">
    <property type="entry name" value="PNDRDTASEI"/>
</dbReference>
<dbReference type="EMBL" id="BA000040">
    <property type="protein sequence ID" value="BAC48924.1"/>
    <property type="molecule type" value="Genomic_DNA"/>
</dbReference>
<organism evidence="7 8">
    <name type="scientific">Bradyrhizobium diazoefficiens (strain JCM 10833 / BCRC 13528 / IAM 13628 / NBRC 14792 / USDA 110)</name>
    <dbReference type="NCBI Taxonomy" id="224911"/>
    <lineage>
        <taxon>Bacteria</taxon>
        <taxon>Pseudomonadati</taxon>
        <taxon>Pseudomonadota</taxon>
        <taxon>Alphaproteobacteria</taxon>
        <taxon>Hyphomicrobiales</taxon>
        <taxon>Nitrobacteraceae</taxon>
        <taxon>Bradyrhizobium</taxon>
    </lineage>
</organism>
<dbReference type="InParanoid" id="Q89P24"/>
<feature type="transmembrane region" description="Helical" evidence="5">
    <location>
        <begin position="20"/>
        <end position="37"/>
    </location>
</feature>
<dbReference type="NCBIfam" id="NF009477">
    <property type="entry name" value="PRK12843.1"/>
    <property type="match status" value="1"/>
</dbReference>
<dbReference type="AlphaFoldDB" id="Q89P24"/>
<evidence type="ECO:0000256" key="5">
    <source>
        <dbReference type="SAM" id="Phobius"/>
    </source>
</evidence>
<dbReference type="GO" id="GO:0008202">
    <property type="term" value="P:steroid metabolic process"/>
    <property type="evidence" value="ECO:0007669"/>
    <property type="project" value="UniProtKB-ARBA"/>
</dbReference>
<keyword evidence="8" id="KW-1185">Reference proteome</keyword>
<dbReference type="SUPFAM" id="SSF56425">
    <property type="entry name" value="Succinate dehydrogenase/fumarate reductase flavoprotein, catalytic domain"/>
    <property type="match status" value="1"/>
</dbReference>
<protein>
    <submittedName>
        <fullName evidence="7">Bll3659 protein</fullName>
    </submittedName>
</protein>
<dbReference type="Proteomes" id="UP000002526">
    <property type="component" value="Chromosome"/>
</dbReference>
<dbReference type="STRING" id="224911.AAV28_15300"/>
<dbReference type="InterPro" id="IPR036188">
    <property type="entry name" value="FAD/NAD-bd_sf"/>
</dbReference>
<evidence type="ECO:0000256" key="4">
    <source>
        <dbReference type="ARBA" id="ARBA00023002"/>
    </source>
</evidence>
<proteinExistence type="predicted"/>
<dbReference type="InterPro" id="IPR027477">
    <property type="entry name" value="Succ_DH/fumarate_Rdtase_cat_sf"/>
</dbReference>
<dbReference type="Pfam" id="PF00890">
    <property type="entry name" value="FAD_binding_2"/>
    <property type="match status" value="1"/>
</dbReference>
<keyword evidence="4" id="KW-0560">Oxidoreductase</keyword>
<evidence type="ECO:0000259" key="6">
    <source>
        <dbReference type="Pfam" id="PF00890"/>
    </source>
</evidence>
<dbReference type="eggNOG" id="COG1053">
    <property type="taxonomic scope" value="Bacteria"/>
</dbReference>
<dbReference type="OrthoDB" id="3178130at2"/>
<dbReference type="GO" id="GO:0016491">
    <property type="term" value="F:oxidoreductase activity"/>
    <property type="evidence" value="ECO:0007669"/>
    <property type="project" value="UniProtKB-KW"/>
</dbReference>
<comment type="cofactor">
    <cofactor evidence="1">
        <name>FAD</name>
        <dbReference type="ChEBI" id="CHEBI:57692"/>
    </cofactor>
</comment>
<dbReference type="PANTHER" id="PTHR43400">
    <property type="entry name" value="FUMARATE REDUCTASE"/>
    <property type="match status" value="1"/>
</dbReference>
<gene>
    <name evidence="7" type="ordered locus">bll3659</name>
</gene>
<dbReference type="PATRIC" id="fig|224911.5.peg.3647"/>
<dbReference type="HOGENOM" id="CLU_011398_4_2_5"/>
<evidence type="ECO:0000256" key="1">
    <source>
        <dbReference type="ARBA" id="ARBA00001974"/>
    </source>
</evidence>
<evidence type="ECO:0000256" key="2">
    <source>
        <dbReference type="ARBA" id="ARBA00022630"/>
    </source>
</evidence>
<keyword evidence="5" id="KW-0812">Transmembrane</keyword>
<dbReference type="PANTHER" id="PTHR43400:SF10">
    <property type="entry name" value="3-OXOSTEROID 1-DEHYDROGENASE"/>
    <property type="match status" value="1"/>
</dbReference>
<evidence type="ECO:0000256" key="3">
    <source>
        <dbReference type="ARBA" id="ARBA00022827"/>
    </source>
</evidence>
<sequence>MTAMFKNIEAISDDARYDLIAIGSGAAGMAAALFAAIEGRKVLLVERTEYVGGTSALSAATTWIPNSHHSKSVNPDDSREKVRTFLDGVVGNHSAPSMREAFLDSAPDAVATLEANSIVKFRPYATHPDYEQQFEGATMRGRALEPVPFDGRDLGADLGNIRPPIPEFTIFGGMMVDRTDIGHLLALKKSARSFAHAIKILAHYAGDRLKGRRGSRLVMGNALIGRFLASLNARGVDILIRTEVQDLVTENGTVTGAVLKSGTTSRRVAATHGVVLAAGGFNRHPQRRGELLPKGETYSPSAPGHTGTMQDIALRLGARLGEGNLDNAFWAPVSIRRRADGSTASFPHFVMDRSKPGTVCVDQTGRRFVNESVSYHLFGRAMFEHDKQVPCIPCFIITDATGLKKYGLGMVRMGTRNLAPYLADSYLTEGATISELAGKIGVPATNLEGTIAAMNRYAADGIDPDFGRGTTPYHRVNGDASIEPNPTLGPISTAPYYAVRLYPGDIGAATGLVVNEWAQVMRADGSAIAGLYACGNEANSIMGGTYPGPGITIGPAITFAYRAARHALGVTQARRAA</sequence>
<keyword evidence="2" id="KW-0285">Flavoprotein</keyword>
<keyword evidence="5" id="KW-1133">Transmembrane helix</keyword>
<dbReference type="Gene3D" id="3.50.50.60">
    <property type="entry name" value="FAD/NAD(P)-binding domain"/>
    <property type="match status" value="2"/>
</dbReference>
<reference evidence="8" key="1">
    <citation type="journal article" date="2002" name="DNA Res.">
        <title>Complete genomic sequence of nitrogen-fixing symbiotic bacterium Bradyrhizobium japonicum USDA110.</title>
        <authorList>
            <person name="Kaneko T."/>
            <person name="Nakamura Y."/>
            <person name="Sato S."/>
            <person name="Minamisawa K."/>
            <person name="Uchiumi T."/>
            <person name="Sasamoto S."/>
            <person name="Watanabe A."/>
            <person name="Idesawa K."/>
            <person name="Iriguchi M."/>
            <person name="Kawashima K."/>
            <person name="Kohara M."/>
            <person name="Matsumoto M."/>
            <person name="Shimpo S."/>
            <person name="Tsuruoka H."/>
            <person name="Wada T."/>
            <person name="Yamada M."/>
            <person name="Tabata S."/>
        </authorList>
    </citation>
    <scope>NUCLEOTIDE SEQUENCE [LARGE SCALE GENOMIC DNA]</scope>
    <source>
        <strain evidence="8">JCM 10833 / BCRC 13528 / IAM 13628 / NBRC 14792 / USDA 110</strain>
    </source>
</reference>
<dbReference type="InterPro" id="IPR003953">
    <property type="entry name" value="FAD-dep_OxRdtase_2_FAD-bd"/>
</dbReference>
<dbReference type="KEGG" id="bja:bll3659"/>
<name>Q89P24_BRADU</name>
<dbReference type="InterPro" id="IPR050315">
    <property type="entry name" value="FAD-oxidoreductase_2"/>
</dbReference>
<evidence type="ECO:0000313" key="7">
    <source>
        <dbReference type="EMBL" id="BAC48924.1"/>
    </source>
</evidence>
<accession>Q89P24</accession>
<feature type="domain" description="FAD-dependent oxidoreductase 2 FAD-binding" evidence="6">
    <location>
        <begin position="18"/>
        <end position="553"/>
    </location>
</feature>